<reference evidence="2 3" key="1">
    <citation type="submission" date="2021-07" db="EMBL/GenBank/DDBJ databases">
        <authorList>
            <person name="Palmer J.M."/>
        </authorList>
    </citation>
    <scope>NUCLEOTIDE SEQUENCE [LARGE SCALE GENOMIC DNA]</scope>
    <source>
        <strain evidence="2 3">AT_MEX2019</strain>
        <tissue evidence="2">Muscle</tissue>
    </source>
</reference>
<protein>
    <recommendedName>
        <fullName evidence="1">Integrase core domain-containing protein</fullName>
    </recommendedName>
</protein>
<organism evidence="2 3">
    <name type="scientific">Ataeniobius toweri</name>
    <dbReference type="NCBI Taxonomy" id="208326"/>
    <lineage>
        <taxon>Eukaryota</taxon>
        <taxon>Metazoa</taxon>
        <taxon>Chordata</taxon>
        <taxon>Craniata</taxon>
        <taxon>Vertebrata</taxon>
        <taxon>Euteleostomi</taxon>
        <taxon>Actinopterygii</taxon>
        <taxon>Neopterygii</taxon>
        <taxon>Teleostei</taxon>
        <taxon>Neoteleostei</taxon>
        <taxon>Acanthomorphata</taxon>
        <taxon>Ovalentaria</taxon>
        <taxon>Atherinomorphae</taxon>
        <taxon>Cyprinodontiformes</taxon>
        <taxon>Goodeidae</taxon>
        <taxon>Ataeniobius</taxon>
    </lineage>
</organism>
<dbReference type="InterPro" id="IPR058913">
    <property type="entry name" value="Integrase_dom_put"/>
</dbReference>
<name>A0ABU7BSM9_9TELE</name>
<comment type="caution">
    <text evidence="2">The sequence shown here is derived from an EMBL/GenBank/DDBJ whole genome shotgun (WGS) entry which is preliminary data.</text>
</comment>
<feature type="domain" description="Integrase core" evidence="1">
    <location>
        <begin position="149"/>
        <end position="169"/>
    </location>
</feature>
<gene>
    <name evidence="2" type="ORF">ATANTOWER_013893</name>
</gene>
<proteinExistence type="predicted"/>
<dbReference type="Pfam" id="PF24764">
    <property type="entry name" value="rva_4"/>
    <property type="match status" value="1"/>
</dbReference>
<dbReference type="EMBL" id="JAHUTI010061915">
    <property type="protein sequence ID" value="MED6252580.1"/>
    <property type="molecule type" value="Genomic_DNA"/>
</dbReference>
<accession>A0ABU7BSM9</accession>
<evidence type="ECO:0000313" key="3">
    <source>
        <dbReference type="Proteomes" id="UP001345963"/>
    </source>
</evidence>
<dbReference type="Proteomes" id="UP001345963">
    <property type="component" value="Unassembled WGS sequence"/>
</dbReference>
<evidence type="ECO:0000313" key="2">
    <source>
        <dbReference type="EMBL" id="MED6252580.1"/>
    </source>
</evidence>
<keyword evidence="3" id="KW-1185">Reference proteome</keyword>
<evidence type="ECO:0000259" key="1">
    <source>
        <dbReference type="Pfam" id="PF24764"/>
    </source>
</evidence>
<dbReference type="PANTHER" id="PTHR46791">
    <property type="entry name" value="EXPRESSED PROTEIN"/>
    <property type="match status" value="1"/>
</dbReference>
<sequence>MDVEVDSTILDSLEEVGRQLTIRLESEERKTGRPSIILPPEVIEAHLHFGHTAADIANLFGVSEQTIRRRMAQYGIRLHDLLTPLNLDEKVTQILQHQPNCGYKMMLGHLNAQGIHIQRQRVQDSMRRVDPRGILMRTLQLNPRRRRRYSVPAPNSLWHIDGNHKLIRHLKSINDFNYFYKIIATFV</sequence>
<dbReference type="PANTHER" id="PTHR46791:SF5">
    <property type="entry name" value="CLR5 DOMAIN-CONTAINING PROTEIN-RELATED"/>
    <property type="match status" value="1"/>
</dbReference>